<dbReference type="InterPro" id="IPR011032">
    <property type="entry name" value="GroES-like_sf"/>
</dbReference>
<name>A0A0G4PAF7_PENC3</name>
<dbReference type="Proteomes" id="UP000053732">
    <property type="component" value="Unassembled WGS sequence"/>
</dbReference>
<dbReference type="EC" id="1.1.1.2" evidence="11"/>
<dbReference type="EMBL" id="HG793142">
    <property type="protein sequence ID" value="CRL23297.1"/>
    <property type="molecule type" value="Genomic_DNA"/>
</dbReference>
<dbReference type="InterPro" id="IPR013149">
    <property type="entry name" value="ADH-like_C"/>
</dbReference>
<gene>
    <name evidence="17" type="ORF">PCAMFM013_S009g000237</name>
</gene>
<evidence type="ECO:0000256" key="14">
    <source>
        <dbReference type="SAM" id="Coils"/>
    </source>
</evidence>
<feature type="compositionally biased region" description="Basic and acidic residues" evidence="15">
    <location>
        <begin position="418"/>
        <end position="432"/>
    </location>
</feature>
<dbReference type="Pfam" id="PF08240">
    <property type="entry name" value="ADH_N"/>
    <property type="match status" value="1"/>
</dbReference>
<feature type="coiled-coil region" evidence="14">
    <location>
        <begin position="101"/>
        <end position="142"/>
    </location>
</feature>
<feature type="compositionally biased region" description="Basic and acidic residues" evidence="15">
    <location>
        <begin position="506"/>
        <end position="530"/>
    </location>
</feature>
<keyword evidence="9" id="KW-0560">Oxidoreductase</keyword>
<evidence type="ECO:0000256" key="12">
    <source>
        <dbReference type="ARBA" id="ARBA00050997"/>
    </source>
</evidence>
<proteinExistence type="inferred from homology"/>
<organism evidence="17 18">
    <name type="scientific">Penicillium camemberti (strain FM 013)</name>
    <dbReference type="NCBI Taxonomy" id="1429867"/>
    <lineage>
        <taxon>Eukaryota</taxon>
        <taxon>Fungi</taxon>
        <taxon>Dikarya</taxon>
        <taxon>Ascomycota</taxon>
        <taxon>Pezizomycotina</taxon>
        <taxon>Eurotiomycetes</taxon>
        <taxon>Eurotiomycetidae</taxon>
        <taxon>Eurotiales</taxon>
        <taxon>Aspergillaceae</taxon>
        <taxon>Penicillium</taxon>
    </lineage>
</organism>
<feature type="region of interest" description="Disordered" evidence="15">
    <location>
        <begin position="473"/>
        <end position="547"/>
    </location>
</feature>
<feature type="compositionally biased region" description="Polar residues" evidence="15">
    <location>
        <begin position="364"/>
        <end position="381"/>
    </location>
</feature>
<feature type="compositionally biased region" description="Basic and acidic residues" evidence="15">
    <location>
        <begin position="473"/>
        <end position="490"/>
    </location>
</feature>
<comment type="catalytic activity">
    <reaction evidence="12">
        <text>a primary alcohol + NADP(+) = an aldehyde + NADPH + H(+)</text>
        <dbReference type="Rhea" id="RHEA:15937"/>
        <dbReference type="ChEBI" id="CHEBI:15378"/>
        <dbReference type="ChEBI" id="CHEBI:15734"/>
        <dbReference type="ChEBI" id="CHEBI:17478"/>
        <dbReference type="ChEBI" id="CHEBI:57783"/>
        <dbReference type="ChEBI" id="CHEBI:58349"/>
        <dbReference type="EC" id="1.1.1.2"/>
    </reaction>
    <physiologicalReaction direction="left-to-right" evidence="12">
        <dbReference type="Rhea" id="RHEA:15938"/>
    </physiologicalReaction>
    <physiologicalReaction direction="right-to-left" evidence="12">
        <dbReference type="Rhea" id="RHEA:15939"/>
    </physiologicalReaction>
</comment>
<evidence type="ECO:0000256" key="3">
    <source>
        <dbReference type="ARBA" id="ARBA00009291"/>
    </source>
</evidence>
<comment type="subunit">
    <text evidence="4">Homodimer.</text>
</comment>
<dbReference type="Gene3D" id="3.40.50.720">
    <property type="entry name" value="NAD(P)-binding Rossmann-like Domain"/>
    <property type="match status" value="1"/>
</dbReference>
<evidence type="ECO:0000313" key="18">
    <source>
        <dbReference type="Proteomes" id="UP000053732"/>
    </source>
</evidence>
<evidence type="ECO:0000256" key="9">
    <source>
        <dbReference type="ARBA" id="ARBA00023002"/>
    </source>
</evidence>
<feature type="region of interest" description="Disordered" evidence="15">
    <location>
        <begin position="388"/>
        <end position="458"/>
    </location>
</feature>
<comment type="similarity">
    <text evidence="2 13">Belongs to the zinc-containing alcohol dehydrogenase family.</text>
</comment>
<evidence type="ECO:0000256" key="11">
    <source>
        <dbReference type="ARBA" id="ARBA00024074"/>
    </source>
</evidence>
<comment type="cofactor">
    <cofactor evidence="1 13">
        <name>Zn(2+)</name>
        <dbReference type="ChEBI" id="CHEBI:29105"/>
    </cofactor>
</comment>
<evidence type="ECO:0000256" key="7">
    <source>
        <dbReference type="ARBA" id="ARBA00022833"/>
    </source>
</evidence>
<comment type="similarity">
    <text evidence="3">Belongs to the ADIP family.</text>
</comment>
<protein>
    <recommendedName>
        <fullName evidence="11">alcohol dehydrogenase (NADP(+))</fullName>
        <ecNumber evidence="11">1.1.1.2</ecNumber>
    </recommendedName>
</protein>
<dbReference type="GO" id="GO:0008270">
    <property type="term" value="F:zinc ion binding"/>
    <property type="evidence" value="ECO:0007669"/>
    <property type="project" value="InterPro"/>
</dbReference>
<feature type="region of interest" description="Disordered" evidence="15">
    <location>
        <begin position="364"/>
        <end position="383"/>
    </location>
</feature>
<dbReference type="Pfam" id="PF00107">
    <property type="entry name" value="ADH_zinc_N"/>
    <property type="match status" value="1"/>
</dbReference>
<accession>A0A0G4PAF7</accession>
<dbReference type="InterPro" id="IPR013154">
    <property type="entry name" value="ADH-like_N"/>
</dbReference>
<dbReference type="Gene3D" id="3.90.180.10">
    <property type="entry name" value="Medium-chain alcohol dehydrogenases, catalytic domain"/>
    <property type="match status" value="1"/>
</dbReference>
<evidence type="ECO:0000256" key="1">
    <source>
        <dbReference type="ARBA" id="ARBA00001947"/>
    </source>
</evidence>
<keyword evidence="7 13" id="KW-0862">Zinc</keyword>
<dbReference type="GO" id="GO:0008106">
    <property type="term" value="F:alcohol dehydrogenase (NADP+) activity"/>
    <property type="evidence" value="ECO:0007669"/>
    <property type="project" value="UniProtKB-EC"/>
</dbReference>
<dbReference type="AlphaFoldDB" id="A0A0G4PAF7"/>
<dbReference type="PROSITE" id="PS00059">
    <property type="entry name" value="ADH_ZINC"/>
    <property type="match status" value="1"/>
</dbReference>
<sequence length="956" mass="105555">MESHNLQAASTYVNNILLARGLLKGGRAIDFADPENEDGGIDGTMARVINLVNDLVLRRDRESEHRESLSTTIRTLQASEVEQTTEIGKLKTKTSELTRSLALAEAQTRTLKSNMSSAEANIRSFKEQVQRMKSTVQQVRAQCANDIRKRDLEMQKLKSHLAERQRGKREGLSVTTININPASDRSRLLASGGERVNDPGYSLKQETTDFLTELCQHLSDENDTLIELARSTVHTLKDLQGLTQAENGNGENEQSGMAMSVGAQKSSAGPVTSLPTSCEELSVHMEGVLEHLRTLLTNPSFVPLEEVEMRDEEIKRLREGWVKMESRWKQAVTMMGGWQRRLADGGDSVQADELKRGMNLDLSINSTEDMSMQSLPESNPIPTILEDQDEEEGMSEPEEKAPDPEMLNPPKMRSKVRKVPERPDRVLRERNENTMTKRPRKVSFTPGLQGSPCVDTTDDDTLKIKAYKVETVTRRPTRRKTETKEPHQLKSNESLSVHQKLAAVEDEARAAQNEQKERESRKRSRPEKASRPANRRRSTLTTDELDDLMGVARNQEPTKNLPITQFHPPATQQNTYLGTSTRRNHHHQTMSPPTEPDTFKGWVAHDAKSPLTYTTYTPKPFTPTDVEISISHCGICGTDIHTLRSGWGPTDYPCVVGHEIIGTVTRLGSAIESDPTPHAIRLGDRVGVGAQSDACLRADCEACADGEESYCARMTGTYNGRYSDKSKSYGGFADKWRGPAHFVFRIPDSLPSAEAAPLLCAGVTVFAPLRKYGVGPGKTVGIVGVGGLGHLGILFARALGADRVVAISRSSGKKADAVGGLGADGFIATGEEKGWAKKYSRSLDVILCTVSAHDMPFAQYLRLLKRDGTFVQIGAPEDALPPLMAWSLIQKGVKVTGSNIGSPGDIRAMLTLAAEKRVLPWIQQRDMVDVNQALVDMHEGKARYRYVLQNGKKAKL</sequence>
<keyword evidence="18" id="KW-1185">Reference proteome</keyword>
<evidence type="ECO:0000256" key="4">
    <source>
        <dbReference type="ARBA" id="ARBA00011738"/>
    </source>
</evidence>
<keyword evidence="5" id="KW-0597">Phosphoprotein</keyword>
<dbReference type="SUPFAM" id="SSF51735">
    <property type="entry name" value="NAD(P)-binding Rossmann-fold domains"/>
    <property type="match status" value="1"/>
</dbReference>
<evidence type="ECO:0000313" key="17">
    <source>
        <dbReference type="EMBL" id="CRL23297.1"/>
    </source>
</evidence>
<dbReference type="FunFam" id="3.40.50.720:FF:000158">
    <property type="entry name" value="Zinc-binding alcohol dehydrogenase"/>
    <property type="match status" value="1"/>
</dbReference>
<evidence type="ECO:0000256" key="15">
    <source>
        <dbReference type="SAM" id="MobiDB-lite"/>
    </source>
</evidence>
<dbReference type="PANTHER" id="PTHR42683">
    <property type="entry name" value="ALDEHYDE REDUCTASE"/>
    <property type="match status" value="1"/>
</dbReference>
<dbReference type="InterPro" id="IPR020843">
    <property type="entry name" value="ER"/>
</dbReference>
<dbReference type="InterPro" id="IPR021622">
    <property type="entry name" value="Afadin/alpha-actinin-bd"/>
</dbReference>
<evidence type="ECO:0000256" key="5">
    <source>
        <dbReference type="ARBA" id="ARBA00022553"/>
    </source>
</evidence>
<dbReference type="Pfam" id="PF11559">
    <property type="entry name" value="ADIP"/>
    <property type="match status" value="1"/>
</dbReference>
<evidence type="ECO:0000256" key="10">
    <source>
        <dbReference type="ARBA" id="ARBA00023054"/>
    </source>
</evidence>
<evidence type="ECO:0000256" key="6">
    <source>
        <dbReference type="ARBA" id="ARBA00022723"/>
    </source>
</evidence>
<reference evidence="17 18" key="1">
    <citation type="journal article" date="2014" name="Nat. Commun.">
        <title>Multiple recent horizontal transfers of a large genomic region in cheese making fungi.</title>
        <authorList>
            <person name="Cheeseman K."/>
            <person name="Ropars J."/>
            <person name="Renault P."/>
            <person name="Dupont J."/>
            <person name="Gouzy J."/>
            <person name="Branca A."/>
            <person name="Abraham A.L."/>
            <person name="Ceppi M."/>
            <person name="Conseiller E."/>
            <person name="Debuchy R."/>
            <person name="Malagnac F."/>
            <person name="Goarin A."/>
            <person name="Silar P."/>
            <person name="Lacoste S."/>
            <person name="Sallet E."/>
            <person name="Bensimon A."/>
            <person name="Giraud T."/>
            <person name="Brygoo Y."/>
        </authorList>
    </citation>
    <scope>NUCLEOTIDE SEQUENCE [LARGE SCALE GENOMIC DNA]</scope>
    <source>
        <strain evidence="18">FM 013</strain>
    </source>
</reference>
<evidence type="ECO:0000256" key="2">
    <source>
        <dbReference type="ARBA" id="ARBA00008072"/>
    </source>
</evidence>
<dbReference type="InterPro" id="IPR036291">
    <property type="entry name" value="NAD(P)-bd_dom_sf"/>
</dbReference>
<feature type="domain" description="Enoyl reductase (ER)" evidence="16">
    <location>
        <begin position="606"/>
        <end position="948"/>
    </location>
</feature>
<dbReference type="InterPro" id="IPR047109">
    <property type="entry name" value="CAD-like"/>
</dbReference>
<dbReference type="GO" id="GO:0006066">
    <property type="term" value="P:alcohol metabolic process"/>
    <property type="evidence" value="ECO:0007669"/>
    <property type="project" value="UniProtKB-ARBA"/>
</dbReference>
<dbReference type="STRING" id="1429867.A0A0G4PAF7"/>
<keyword evidence="10 14" id="KW-0175">Coiled coil</keyword>
<keyword evidence="8" id="KW-0521">NADP</keyword>
<keyword evidence="6 13" id="KW-0479">Metal-binding</keyword>
<dbReference type="CDD" id="cd05283">
    <property type="entry name" value="CAD1"/>
    <property type="match status" value="1"/>
</dbReference>
<evidence type="ECO:0000259" key="16">
    <source>
        <dbReference type="SMART" id="SM00829"/>
    </source>
</evidence>
<evidence type="ECO:0000256" key="8">
    <source>
        <dbReference type="ARBA" id="ARBA00022857"/>
    </source>
</evidence>
<evidence type="ECO:0000256" key="13">
    <source>
        <dbReference type="RuleBase" id="RU361277"/>
    </source>
</evidence>
<dbReference type="SUPFAM" id="SSF50129">
    <property type="entry name" value="GroES-like"/>
    <property type="match status" value="1"/>
</dbReference>
<dbReference type="InterPro" id="IPR002328">
    <property type="entry name" value="ADH_Zn_CS"/>
</dbReference>
<dbReference type="SMART" id="SM00829">
    <property type="entry name" value="PKS_ER"/>
    <property type="match status" value="1"/>
</dbReference>
<feature type="region of interest" description="Disordered" evidence="15">
    <location>
        <begin position="242"/>
        <end position="273"/>
    </location>
</feature>